<evidence type="ECO:0000313" key="11">
    <source>
        <dbReference type="Proteomes" id="UP000008980"/>
    </source>
</evidence>
<evidence type="ECO:0000256" key="2">
    <source>
        <dbReference type="ARBA" id="ARBA00022670"/>
    </source>
</evidence>
<gene>
    <name evidence="10" type="ORF">CGC20_7855</name>
    <name evidence="9" type="ORF">CGC21_36710</name>
    <name evidence="8" type="ORF">LDBPK_091370</name>
    <name evidence="6" type="ORF">LdCL_090020100</name>
    <name evidence="7" type="ORF">LDHU3_09.1620</name>
</gene>
<dbReference type="EMBL" id="RHLC01000042">
    <property type="protein sequence ID" value="TPP41657.1"/>
    <property type="molecule type" value="Genomic_DNA"/>
</dbReference>
<reference evidence="14" key="6">
    <citation type="submission" date="2019-02" db="EMBL/GenBank/DDBJ databases">
        <title>FDA dAtabase for Regulatory Grade micrObial Sequences (FDA-ARGOS): Supporting development and validation of Infectious Disease Dx tests.</title>
        <authorList>
            <person name="Duncan R."/>
            <person name="Fisher C."/>
            <person name="Tallon L."/>
            <person name="Sadzewicz L."/>
            <person name="Sengamalay N."/>
            <person name="Ott S."/>
            <person name="Godinez A."/>
            <person name="Nagaraj S."/>
            <person name="Vavikolanu K."/>
            <person name="Vyas G."/>
            <person name="Nadendla S."/>
            <person name="Aluvathingal J."/>
            <person name="Sichtig H."/>
        </authorList>
    </citation>
    <scope>NUCLEOTIDE SEQUENCE [LARGE SCALE GENOMIC DNA]</scope>
    <source>
        <strain evidence="14">FDAARGOS_360</strain>
    </source>
</reference>
<dbReference type="SMART" id="SM01179">
    <property type="entry name" value="DUF862"/>
    <property type="match status" value="1"/>
</dbReference>
<accession>A0A3S7WQX3</accession>
<reference evidence="8 11" key="1">
    <citation type="journal article" date="2011" name="Genome Res.">
        <title>Whole genome sequencing of multiple Leishmania donovani clinical isolates provides insights into population structure and mechanisms of drug resistance.</title>
        <authorList>
            <person name="Downing T."/>
            <person name="Imamura H."/>
            <person name="Decuypere S."/>
            <person name="Clark T.G."/>
            <person name="Coombs G.H."/>
            <person name="Cotton J.A."/>
            <person name="Hilley J.D."/>
            <person name="de Doncker S."/>
            <person name="Maes I."/>
            <person name="Mottram J.C."/>
            <person name="Quail M.A."/>
            <person name="Rijal S."/>
            <person name="Sanders M."/>
            <person name="Schonian G."/>
            <person name="Stark O."/>
            <person name="Sundar S."/>
            <person name="Vanaerschot M."/>
            <person name="Hertz-Fowler C."/>
            <person name="Dujardin J.C."/>
            <person name="Berriman M."/>
        </authorList>
    </citation>
    <scope>NUCLEOTIDE SEQUENCE [LARGE SCALE GENOMIC DNA]</scope>
    <source>
        <strain evidence="8 11">BPK282A1</strain>
    </source>
</reference>
<evidence type="ECO:0000256" key="1">
    <source>
        <dbReference type="ARBA" id="ARBA00008140"/>
    </source>
</evidence>
<evidence type="ECO:0000313" key="10">
    <source>
        <dbReference type="EMBL" id="TPP42806.1"/>
    </source>
</evidence>
<dbReference type="GeneID" id="13392163"/>
<dbReference type="PROSITE" id="PS51858">
    <property type="entry name" value="PPPDE"/>
    <property type="match status" value="1"/>
</dbReference>
<dbReference type="KEGG" id="ldo:LDBPK_091370"/>
<dbReference type="InterPro" id="IPR008580">
    <property type="entry name" value="PPPDE_dom"/>
</dbReference>
<dbReference type="RefSeq" id="XP_003858815.1">
    <property type="nucleotide sequence ID" value="XM_003858767.1"/>
</dbReference>
<feature type="compositionally biased region" description="Low complexity" evidence="4">
    <location>
        <begin position="240"/>
        <end position="254"/>
    </location>
</feature>
<feature type="region of interest" description="Disordered" evidence="4">
    <location>
        <begin position="221"/>
        <end position="254"/>
    </location>
</feature>
<evidence type="ECO:0000313" key="6">
    <source>
        <dbReference type="EMBL" id="AYU76578.1"/>
    </source>
</evidence>
<evidence type="ECO:0000256" key="3">
    <source>
        <dbReference type="ARBA" id="ARBA00022801"/>
    </source>
</evidence>
<dbReference type="AlphaFoldDB" id="A0A3S7WQX3"/>
<reference evidence="9" key="5">
    <citation type="submission" date="2019-02" db="EMBL/GenBank/DDBJ databases">
        <title>FDA dAtabase for Regulatory Grade micrObial Sequences (FDA-ARGOS): Supporting development and validation of Infectious Disease Dx tests.</title>
        <authorList>
            <person name="Duncan R."/>
            <person name="Fisher C."/>
            <person name="Tallon L.J."/>
            <person name="Sadzewicz L."/>
            <person name="Sengamalay N."/>
            <person name="Ott S."/>
            <person name="Godinez A."/>
            <person name="Nagaraj S."/>
            <person name="Nadendla S."/>
            <person name="Sichtig H."/>
        </authorList>
    </citation>
    <scope>NUCLEOTIDE SEQUENCE</scope>
    <source>
        <strain evidence="10">FDAARGOS_360</strain>
        <strain evidence="9">FDAARGOS_361</strain>
    </source>
</reference>
<dbReference type="SMR" id="A0A3S7WQX3"/>
<dbReference type="Proteomes" id="UP000318821">
    <property type="component" value="Unassembled WGS sequence"/>
</dbReference>
<proteinExistence type="inferred from homology"/>
<evidence type="ECO:0000313" key="9">
    <source>
        <dbReference type="EMBL" id="TPP41657.1"/>
    </source>
</evidence>
<dbReference type="VEuPathDB" id="TriTrypDB:LdCL_090020100"/>
<evidence type="ECO:0000313" key="7">
    <source>
        <dbReference type="EMBL" id="CAC5427926.1"/>
    </source>
</evidence>
<comment type="similarity">
    <text evidence="1">Belongs to the DeSI family.</text>
</comment>
<keyword evidence="12" id="KW-1185">Reference proteome</keyword>
<dbReference type="Proteomes" id="UP000008980">
    <property type="component" value="Chromosome 9"/>
</dbReference>
<evidence type="ECO:0000313" key="8">
    <source>
        <dbReference type="EMBL" id="CBZ32095.1"/>
    </source>
</evidence>
<evidence type="ECO:0000313" key="12">
    <source>
        <dbReference type="Proteomes" id="UP000274082"/>
    </source>
</evidence>
<dbReference type="OrthoDB" id="262626at2759"/>
<dbReference type="EMBL" id="LR812629">
    <property type="protein sequence ID" value="CAC5427926.1"/>
    <property type="molecule type" value="Genomic_DNA"/>
</dbReference>
<organism evidence="6 12">
    <name type="scientific">Leishmania donovani</name>
    <dbReference type="NCBI Taxonomy" id="5661"/>
    <lineage>
        <taxon>Eukaryota</taxon>
        <taxon>Discoba</taxon>
        <taxon>Euglenozoa</taxon>
        <taxon>Kinetoplastea</taxon>
        <taxon>Metakinetoplastina</taxon>
        <taxon>Trypanosomatida</taxon>
        <taxon>Trypanosomatidae</taxon>
        <taxon>Leishmaniinae</taxon>
        <taxon>Leishmania</taxon>
    </lineage>
</organism>
<dbReference type="EMBL" id="CP029508">
    <property type="protein sequence ID" value="AYU76578.1"/>
    <property type="molecule type" value="Genomic_DNA"/>
</dbReference>
<dbReference type="GO" id="GO:0006508">
    <property type="term" value="P:proteolysis"/>
    <property type="evidence" value="ECO:0007669"/>
    <property type="project" value="UniProtKB-KW"/>
</dbReference>
<dbReference type="Proteomes" id="UP000318447">
    <property type="component" value="Unassembled WGS sequence"/>
</dbReference>
<evidence type="ECO:0000313" key="14">
    <source>
        <dbReference type="Proteomes" id="UP000318821"/>
    </source>
</evidence>
<dbReference type="VEuPathDB" id="TriTrypDB:LDHU3_09.1620"/>
<dbReference type="PANTHER" id="PTHR12378:SF80">
    <property type="entry name" value="IP06716P-RELATED"/>
    <property type="match status" value="1"/>
</dbReference>
<dbReference type="PANTHER" id="PTHR12378">
    <property type="entry name" value="DESUMOYLATING ISOPEPTIDASE"/>
    <property type="match status" value="1"/>
</dbReference>
<sequence length="254" mass="28250">MDGASADGGDGAPASAERHSLKPLMWIEEVRDASQPNAVFLNVYDVSGSSTLLCSVGWGVHHVGVQVYGKEYQYGHRPIGKGIGSVKPRHSPPHTYREQFFLGQTQLSAFEVEKLVVAFSEKVEWLGNNYHLVKHNCIDFARAFCEALLPPAVRVEQARRAEEAGLPQKMHMVEVEVDGMRHSVPVLIPHHVDRLARYAAHYLPKSSMRSFDRLESSFFSMSEVPQERGQPTAADPNANRSTTPTPQPRTRTGH</sequence>
<dbReference type="EMBL" id="FR799596">
    <property type="protein sequence ID" value="CBZ32095.1"/>
    <property type="molecule type" value="Genomic_DNA"/>
</dbReference>
<dbReference type="Gene3D" id="3.90.1720.30">
    <property type="entry name" value="PPPDE domains"/>
    <property type="match status" value="1"/>
</dbReference>
<dbReference type="Pfam" id="PF05903">
    <property type="entry name" value="Peptidase_C97"/>
    <property type="match status" value="1"/>
</dbReference>
<evidence type="ECO:0000256" key="4">
    <source>
        <dbReference type="SAM" id="MobiDB-lite"/>
    </source>
</evidence>
<dbReference type="GO" id="GO:0016579">
    <property type="term" value="P:protein deubiquitination"/>
    <property type="evidence" value="ECO:0007669"/>
    <property type="project" value="TreeGrafter"/>
</dbReference>
<reference evidence="13" key="7">
    <citation type="submission" date="2019-02" db="EMBL/GenBank/DDBJ databases">
        <title>FDA dAtabase for Regulatory Grade micrObial Sequences (FDA-ARGOS): Supporting development and validation of Infectious Disease Dx tests.</title>
        <authorList>
            <person name="Duncan R."/>
            <person name="Fisher C."/>
            <person name="Tallon L."/>
            <person name="Sadzewicz L."/>
            <person name="Sengamalay N."/>
            <person name="Ott S."/>
            <person name="Godinez A."/>
            <person name="Nagaraj S."/>
            <person name="Vavikolanu K."/>
            <person name="Nadendla S."/>
            <person name="Aluvathingal J."/>
            <person name="Sichtig H."/>
        </authorList>
    </citation>
    <scope>NUCLEOTIDE SEQUENCE [LARGE SCALE GENOMIC DNA]</scope>
    <source>
        <strain evidence="13">FDAARGOS_361</strain>
    </source>
</reference>
<dbReference type="OMA" id="HNCIDFA"/>
<evidence type="ECO:0000313" key="13">
    <source>
        <dbReference type="Proteomes" id="UP000318447"/>
    </source>
</evidence>
<dbReference type="GO" id="GO:0101005">
    <property type="term" value="F:deubiquitinase activity"/>
    <property type="evidence" value="ECO:0007669"/>
    <property type="project" value="TreeGrafter"/>
</dbReference>
<reference evidence="6 12" key="4">
    <citation type="journal article" date="2018" name="Sci. Rep.">
        <title>A complete Leishmania donovani reference genome identifies novel genetic variations associated with virulence.</title>
        <authorList>
            <person name="Lypaczewski P."/>
            <person name="Hoshizaki J."/>
            <person name="Zhang W.-W."/>
            <person name="McCall L.-I."/>
            <person name="Torcivia-Rodriguez J."/>
            <person name="Simonyan V."/>
            <person name="Kaur A."/>
            <person name="Dewar K."/>
            <person name="Matlashewski G."/>
        </authorList>
    </citation>
    <scope>NUCLEOTIDE SEQUENCE [LARGE SCALE GENOMIC DNA]</scope>
    <source>
        <strain evidence="6 12">LdCL</strain>
    </source>
</reference>
<reference evidence="11" key="3">
    <citation type="submission" date="2011-02" db="EMBL/GenBank/DDBJ databases">
        <title>Whole genome sequencing of Leishmania donovani clinical lines reveals dynamic variation related to drug resistance.</title>
        <authorList>
            <person name="Downing T."/>
            <person name="Imamura H."/>
            <person name="Sanders M."/>
            <person name="Decuypere S."/>
            <person name="Hertz-Fowler C."/>
            <person name="Clark T.G."/>
            <person name="Rijal S."/>
            <person name="Sundar S."/>
            <person name="Quail M.A."/>
            <person name="De Doncker S."/>
            <person name="Maes I."/>
            <person name="Vanaerschot M."/>
            <person name="Stark O."/>
            <person name="Schonian G."/>
            <person name="Dujardin J.C."/>
            <person name="Berriman M."/>
        </authorList>
    </citation>
    <scope>NUCLEOTIDE SEQUENCE [LARGE SCALE GENOMIC DNA]</scope>
    <source>
        <strain evidence="11">BPK282A1</strain>
    </source>
</reference>
<dbReference type="InterPro" id="IPR042266">
    <property type="entry name" value="PPPDE_sf"/>
</dbReference>
<evidence type="ECO:0000259" key="5">
    <source>
        <dbReference type="PROSITE" id="PS51858"/>
    </source>
</evidence>
<name>A0A3S7WQX3_LEIDO</name>
<dbReference type="Proteomes" id="UP000274082">
    <property type="component" value="Chromosome 9"/>
</dbReference>
<dbReference type="EMBL" id="RHLD01000053">
    <property type="protein sequence ID" value="TPP42806.1"/>
    <property type="molecule type" value="Genomic_DNA"/>
</dbReference>
<keyword evidence="3" id="KW-0378">Hydrolase</keyword>
<protein>
    <submittedName>
        <fullName evidence="6">PPPDE putative peptidase domain containing protein, putative</fullName>
    </submittedName>
    <submittedName>
        <fullName evidence="9">PPPDE putative peptidase domain family protein</fullName>
    </submittedName>
    <submittedName>
        <fullName evidence="7">PPPDE_putative_peptidase_domain_containing_protei n_putative/Pfam:PF05903</fullName>
    </submittedName>
</protein>
<keyword evidence="2" id="KW-0645">Protease</keyword>
<accession>E9BA22</accession>
<dbReference type="VEuPathDB" id="TriTrypDB:LdBPK_091370.1"/>
<dbReference type="Proteomes" id="UP000601710">
    <property type="component" value="Chromosome 9"/>
</dbReference>
<reference evidence="8" key="2">
    <citation type="submission" date="2011-01" db="EMBL/GenBank/DDBJ databases">
        <authorList>
            <person name="Zhao B.P."/>
            <person name="Ren Z.A."/>
            <person name="Li C.D."/>
        </authorList>
    </citation>
    <scope>NUCLEOTIDE SEQUENCE</scope>
    <source>
        <strain evidence="8">BPK282A1</strain>
    </source>
</reference>
<feature type="domain" description="PPPDE" evidence="5">
    <location>
        <begin position="37"/>
        <end position="207"/>
    </location>
</feature>
<reference evidence="7" key="8">
    <citation type="submission" date="2020-06" db="EMBL/GenBank/DDBJ databases">
        <authorList>
            <person name="Camacho E."/>
            <person name="Gonzalez-de la Fuente S."/>
            <person name="Rastrojo A."/>
            <person name="Peiro-Pastor R."/>
            <person name="Solana JC."/>
            <person name="Tabera L."/>
            <person name="Gamarro F."/>
            <person name="Carrasco-Ramiro F."/>
            <person name="Requena JM."/>
            <person name="Aguado B."/>
        </authorList>
    </citation>
    <scope>NUCLEOTIDE SEQUENCE</scope>
</reference>